<dbReference type="Proteomes" id="UP000217784">
    <property type="component" value="Unassembled WGS sequence"/>
</dbReference>
<keyword evidence="1" id="KW-0812">Transmembrane</keyword>
<proteinExistence type="predicted"/>
<dbReference type="RefSeq" id="WP_069582440.1">
    <property type="nucleotide sequence ID" value="NZ_LMVM01000041.1"/>
</dbReference>
<sequence>MNLKRIYNISFIIPAIAVFFIALIPTLKYGWPLSFDIIYHVQYAQIYIQYGFVLKDPLLNAPSGLNIGYPPLFHFLIAGLGTLLKLDYFQIAKFMQPILAMFIVLSVSYVATKFYGKIAGIATGFLILSSYLITRIILPLPENLALIFIPLAVYLYYKSIDKRIIKYSLISGFLFLLVISTHSAASLCLFLVITSFTILDLLLKKDITTLKNYGAFLVFLVALIICSIIILFLFKPDIFYNIIHHGLSIIGYTATLSYNQPMSVISYLGNIGSLILIFAAIGTLFALKQMEKKHLFIFIWILTMFLLSNAYWFGINVISYRVLIYLLIPLSILGGFGLSQVYYKFKEYKLFSSRSFRSVFLISIFALSTFLGILTVDNPKIAKFGTTNEFGYLQIAPPTDSEVDIAKWFNENGNKSRSILISNIYSGYFIATESSMPIHYGFGKFNKSTSKSVFEKENIGYIVYDKRLTFTSKNKTIYAKPVNSQFGYLYYYSGNISAHINEIIPNYAKVVYENNDFIICKVEY</sequence>
<feature type="transmembrane region" description="Helical" evidence="1">
    <location>
        <begin position="213"/>
        <end position="234"/>
    </location>
</feature>
<feature type="transmembrane region" description="Helical" evidence="1">
    <location>
        <begin position="136"/>
        <end position="157"/>
    </location>
</feature>
<keyword evidence="3" id="KW-1185">Reference proteome</keyword>
<keyword evidence="1" id="KW-1133">Transmembrane helix</keyword>
<dbReference type="OrthoDB" id="71268at2157"/>
<evidence type="ECO:0000256" key="1">
    <source>
        <dbReference type="SAM" id="Phobius"/>
    </source>
</evidence>
<accession>A0A2A2H0R4</accession>
<feature type="transmembrane region" description="Helical" evidence="1">
    <location>
        <begin position="98"/>
        <end position="116"/>
    </location>
</feature>
<protein>
    <recommendedName>
        <fullName evidence="4">Glycosyltransferase RgtA/B/C/D-like domain-containing protein</fullName>
    </recommendedName>
</protein>
<keyword evidence="1" id="KW-0472">Membrane</keyword>
<feature type="transmembrane region" description="Helical" evidence="1">
    <location>
        <begin position="320"/>
        <end position="343"/>
    </location>
</feature>
<evidence type="ECO:0000313" key="2">
    <source>
        <dbReference type="EMBL" id="PAV02969.1"/>
    </source>
</evidence>
<comment type="caution">
    <text evidence="2">The sequence shown here is derived from an EMBL/GenBank/DDBJ whole genome shotgun (WGS) entry which is preliminary data.</text>
</comment>
<dbReference type="EMBL" id="LMVM01000041">
    <property type="protein sequence ID" value="PAV02969.1"/>
    <property type="molecule type" value="Genomic_DNA"/>
</dbReference>
<name>A0A2A2H0R4_METBR</name>
<organism evidence="2 3">
    <name type="scientific">Methanobacterium bryantii</name>
    <dbReference type="NCBI Taxonomy" id="2161"/>
    <lineage>
        <taxon>Archaea</taxon>
        <taxon>Methanobacteriati</taxon>
        <taxon>Methanobacteriota</taxon>
        <taxon>Methanomada group</taxon>
        <taxon>Methanobacteria</taxon>
        <taxon>Methanobacteriales</taxon>
        <taxon>Methanobacteriaceae</taxon>
        <taxon>Methanobacterium</taxon>
    </lineage>
</organism>
<gene>
    <name evidence="2" type="ORF">ASJ80_03965</name>
</gene>
<feature type="transmembrane region" description="Helical" evidence="1">
    <location>
        <begin position="7"/>
        <end position="27"/>
    </location>
</feature>
<feature type="transmembrane region" description="Helical" evidence="1">
    <location>
        <begin position="294"/>
        <end position="314"/>
    </location>
</feature>
<feature type="transmembrane region" description="Helical" evidence="1">
    <location>
        <begin position="67"/>
        <end position="86"/>
    </location>
</feature>
<dbReference type="AlphaFoldDB" id="A0A2A2H0R4"/>
<evidence type="ECO:0000313" key="3">
    <source>
        <dbReference type="Proteomes" id="UP000217784"/>
    </source>
</evidence>
<feature type="transmembrane region" description="Helical" evidence="1">
    <location>
        <begin position="169"/>
        <end position="193"/>
    </location>
</feature>
<reference evidence="2 3" key="1">
    <citation type="journal article" date="2017" name="BMC Genomics">
        <title>Genomic analysis of methanogenic archaea reveals a shift towards energy conservation.</title>
        <authorList>
            <person name="Gilmore S.P."/>
            <person name="Henske J.K."/>
            <person name="Sexton J.A."/>
            <person name="Solomon K.V."/>
            <person name="Seppala S."/>
            <person name="Yoo J.I."/>
            <person name="Huyett L.M."/>
            <person name="Pressman A."/>
            <person name="Cogan J.Z."/>
            <person name="Kivenson V."/>
            <person name="Peng X."/>
            <person name="Tan Y."/>
            <person name="Valentine D.L."/>
            <person name="O'Malley M.A."/>
        </authorList>
    </citation>
    <scope>NUCLEOTIDE SEQUENCE [LARGE SCALE GENOMIC DNA]</scope>
    <source>
        <strain evidence="2 3">M.o.H.</strain>
    </source>
</reference>
<feature type="transmembrane region" description="Helical" evidence="1">
    <location>
        <begin position="264"/>
        <end position="287"/>
    </location>
</feature>
<feature type="transmembrane region" description="Helical" evidence="1">
    <location>
        <begin position="355"/>
        <end position="374"/>
    </location>
</feature>
<evidence type="ECO:0008006" key="4">
    <source>
        <dbReference type="Google" id="ProtNLM"/>
    </source>
</evidence>